<feature type="transmembrane region" description="Helical" evidence="1">
    <location>
        <begin position="12"/>
        <end position="30"/>
    </location>
</feature>
<accession>A0ABU7C9V6</accession>
<keyword evidence="1" id="KW-1133">Transmembrane helix</keyword>
<keyword evidence="1" id="KW-0812">Transmembrane</keyword>
<gene>
    <name evidence="2" type="ORF">ATANTOWER_009379</name>
</gene>
<keyword evidence="1" id="KW-0472">Membrane</keyword>
<evidence type="ECO:0000313" key="2">
    <source>
        <dbReference type="EMBL" id="MED6258584.1"/>
    </source>
</evidence>
<comment type="caution">
    <text evidence="2">The sequence shown here is derived from an EMBL/GenBank/DDBJ whole genome shotgun (WGS) entry which is preliminary data.</text>
</comment>
<name>A0ABU7C9V6_9TELE</name>
<organism evidence="2 3">
    <name type="scientific">Ataeniobius toweri</name>
    <dbReference type="NCBI Taxonomy" id="208326"/>
    <lineage>
        <taxon>Eukaryota</taxon>
        <taxon>Metazoa</taxon>
        <taxon>Chordata</taxon>
        <taxon>Craniata</taxon>
        <taxon>Vertebrata</taxon>
        <taxon>Euteleostomi</taxon>
        <taxon>Actinopterygii</taxon>
        <taxon>Neopterygii</taxon>
        <taxon>Teleostei</taxon>
        <taxon>Neoteleostei</taxon>
        <taxon>Acanthomorphata</taxon>
        <taxon>Ovalentaria</taxon>
        <taxon>Atherinomorphae</taxon>
        <taxon>Cyprinodontiformes</taxon>
        <taxon>Goodeidae</taxon>
        <taxon>Ataeniobius</taxon>
    </lineage>
</organism>
<dbReference type="EMBL" id="JAHUTI010080826">
    <property type="protein sequence ID" value="MED6258584.1"/>
    <property type="molecule type" value="Genomic_DNA"/>
</dbReference>
<feature type="transmembrane region" description="Helical" evidence="1">
    <location>
        <begin position="107"/>
        <end position="127"/>
    </location>
</feature>
<dbReference type="Proteomes" id="UP001345963">
    <property type="component" value="Unassembled WGS sequence"/>
</dbReference>
<proteinExistence type="predicted"/>
<reference evidence="2 3" key="1">
    <citation type="submission" date="2021-07" db="EMBL/GenBank/DDBJ databases">
        <authorList>
            <person name="Palmer J.M."/>
        </authorList>
    </citation>
    <scope>NUCLEOTIDE SEQUENCE [LARGE SCALE GENOMIC DNA]</scope>
    <source>
        <strain evidence="2 3">AT_MEX2019</strain>
        <tissue evidence="2">Muscle</tissue>
    </source>
</reference>
<feature type="transmembrane region" description="Helical" evidence="1">
    <location>
        <begin position="76"/>
        <end position="95"/>
    </location>
</feature>
<keyword evidence="3" id="KW-1185">Reference proteome</keyword>
<evidence type="ECO:0000313" key="3">
    <source>
        <dbReference type="Proteomes" id="UP001345963"/>
    </source>
</evidence>
<protein>
    <submittedName>
        <fullName evidence="2">Uncharacterized protein</fullName>
    </submittedName>
</protein>
<sequence length="178" mass="20034">MSDLTPLFKSYSFVMSLLPFSSLHTFLSPVSLPSVFPSYLFVYFLSFFCLFPFLCPKFLPSFSHFCTSFYHSLCPPPLYPTFLVSIPPSILLFFLESNLPLFLDPPFVISTGLCSGCVCVCFTSSIARYDRQVTLNSCSPSRPIRRSLSGVCSPEADARSFSHTITTRERTQIQPNTK</sequence>
<feature type="transmembrane region" description="Helical" evidence="1">
    <location>
        <begin position="36"/>
        <end position="55"/>
    </location>
</feature>
<evidence type="ECO:0000256" key="1">
    <source>
        <dbReference type="SAM" id="Phobius"/>
    </source>
</evidence>